<organism evidence="23 24">
    <name type="scientific">Petrolisthes cinctipes</name>
    <name type="common">Flat porcelain crab</name>
    <dbReference type="NCBI Taxonomy" id="88211"/>
    <lineage>
        <taxon>Eukaryota</taxon>
        <taxon>Metazoa</taxon>
        <taxon>Ecdysozoa</taxon>
        <taxon>Arthropoda</taxon>
        <taxon>Crustacea</taxon>
        <taxon>Multicrustacea</taxon>
        <taxon>Malacostraca</taxon>
        <taxon>Eumalacostraca</taxon>
        <taxon>Eucarida</taxon>
        <taxon>Decapoda</taxon>
        <taxon>Pleocyemata</taxon>
        <taxon>Anomura</taxon>
        <taxon>Galatheoidea</taxon>
        <taxon>Porcellanidae</taxon>
        <taxon>Petrolisthes</taxon>
    </lineage>
</organism>
<evidence type="ECO:0000256" key="17">
    <source>
        <dbReference type="ARBA" id="ARBA00069012"/>
    </source>
</evidence>
<evidence type="ECO:0000256" key="12">
    <source>
        <dbReference type="ARBA" id="ARBA00022843"/>
    </source>
</evidence>
<dbReference type="SMART" id="SM00744">
    <property type="entry name" value="RINGv"/>
    <property type="match status" value="1"/>
</dbReference>
<feature type="compositionally biased region" description="Gly residues" evidence="20">
    <location>
        <begin position="682"/>
        <end position="697"/>
    </location>
</feature>
<dbReference type="InterPro" id="IPR056521">
    <property type="entry name" value="MARCHF6-like_C"/>
</dbReference>
<evidence type="ECO:0000256" key="11">
    <source>
        <dbReference type="ARBA" id="ARBA00022833"/>
    </source>
</evidence>
<reference evidence="23" key="1">
    <citation type="submission" date="2023-10" db="EMBL/GenBank/DDBJ databases">
        <title>Genome assemblies of two species of porcelain crab, Petrolisthes cinctipes and Petrolisthes manimaculis (Anomura: Porcellanidae).</title>
        <authorList>
            <person name="Angst P."/>
        </authorList>
    </citation>
    <scope>NUCLEOTIDE SEQUENCE</scope>
    <source>
        <strain evidence="23">PB745_01</strain>
        <tissue evidence="23">Gill</tissue>
    </source>
</reference>
<evidence type="ECO:0000259" key="22">
    <source>
        <dbReference type="PROSITE" id="PS51292"/>
    </source>
</evidence>
<feature type="transmembrane region" description="Helical" evidence="21">
    <location>
        <begin position="509"/>
        <end position="529"/>
    </location>
</feature>
<evidence type="ECO:0000256" key="5">
    <source>
        <dbReference type="ARBA" id="ARBA00022679"/>
    </source>
</evidence>
<feature type="transmembrane region" description="Helical" evidence="21">
    <location>
        <begin position="156"/>
        <end position="176"/>
    </location>
</feature>
<dbReference type="GO" id="GO:0061630">
    <property type="term" value="F:ubiquitin protein ligase activity"/>
    <property type="evidence" value="ECO:0007669"/>
    <property type="project" value="UniProtKB-EC"/>
</dbReference>
<comment type="catalytic activity">
    <reaction evidence="1">
        <text>S-ubiquitinyl-[E2 ubiquitin-conjugating enzyme]-L-cysteine + [acceptor protein]-L-lysine = [E2 ubiquitin-conjugating enzyme]-L-cysteine + N(6)-ubiquitinyl-[acceptor protein]-L-lysine.</text>
        <dbReference type="EC" id="2.3.2.27"/>
    </reaction>
</comment>
<dbReference type="InterPro" id="IPR013083">
    <property type="entry name" value="Znf_RING/FYVE/PHD"/>
</dbReference>
<feature type="transmembrane region" description="Helical" evidence="21">
    <location>
        <begin position="419"/>
        <end position="443"/>
    </location>
</feature>
<feature type="transmembrane region" description="Helical" evidence="21">
    <location>
        <begin position="1003"/>
        <end position="1022"/>
    </location>
</feature>
<evidence type="ECO:0000256" key="7">
    <source>
        <dbReference type="ARBA" id="ARBA00022723"/>
    </source>
</evidence>
<evidence type="ECO:0000256" key="10">
    <source>
        <dbReference type="ARBA" id="ARBA00022824"/>
    </source>
</evidence>
<feature type="domain" description="RING-CH-type" evidence="22">
    <location>
        <begin position="14"/>
        <end position="75"/>
    </location>
</feature>
<evidence type="ECO:0000256" key="20">
    <source>
        <dbReference type="SAM" id="MobiDB-lite"/>
    </source>
</evidence>
<comment type="pathway">
    <text evidence="3">Protein modification; protein ubiquitination.</text>
</comment>
<dbReference type="AlphaFoldDB" id="A0AAE1FE90"/>
<comment type="caution">
    <text evidence="23">The sequence shown here is derived from an EMBL/GenBank/DDBJ whole genome shotgun (WGS) entry which is preliminary data.</text>
</comment>
<feature type="transmembrane region" description="Helical" evidence="21">
    <location>
        <begin position="836"/>
        <end position="863"/>
    </location>
</feature>
<dbReference type="GO" id="GO:0005789">
    <property type="term" value="C:endoplasmic reticulum membrane"/>
    <property type="evidence" value="ECO:0007669"/>
    <property type="project" value="UniProtKB-SubCell"/>
</dbReference>
<feature type="transmembrane region" description="Helical" evidence="21">
    <location>
        <begin position="377"/>
        <end position="399"/>
    </location>
</feature>
<feature type="transmembrane region" description="Helical" evidence="21">
    <location>
        <begin position="774"/>
        <end position="799"/>
    </location>
</feature>
<evidence type="ECO:0000256" key="4">
    <source>
        <dbReference type="ARBA" id="ARBA00012483"/>
    </source>
</evidence>
<dbReference type="EMBL" id="JAWQEG010002469">
    <property type="protein sequence ID" value="KAK3871774.1"/>
    <property type="molecule type" value="Genomic_DNA"/>
</dbReference>
<feature type="region of interest" description="Disordered" evidence="20">
    <location>
        <begin position="682"/>
        <end position="709"/>
    </location>
</feature>
<evidence type="ECO:0000256" key="6">
    <source>
        <dbReference type="ARBA" id="ARBA00022692"/>
    </source>
</evidence>
<dbReference type="Pfam" id="PF23113">
    <property type="entry name" value="MARCHF6_C"/>
    <property type="match status" value="1"/>
</dbReference>
<feature type="transmembrane region" description="Helical" evidence="21">
    <location>
        <begin position="106"/>
        <end position="129"/>
    </location>
</feature>
<dbReference type="PANTHER" id="PTHR13145">
    <property type="entry name" value="SSM4 PROTEIN"/>
    <property type="match status" value="1"/>
</dbReference>
<keyword evidence="7" id="KW-0479">Metal-binding</keyword>
<evidence type="ECO:0000256" key="8">
    <source>
        <dbReference type="ARBA" id="ARBA00022771"/>
    </source>
</evidence>
<evidence type="ECO:0000256" key="21">
    <source>
        <dbReference type="SAM" id="Phobius"/>
    </source>
</evidence>
<dbReference type="Proteomes" id="UP001286313">
    <property type="component" value="Unassembled WGS sequence"/>
</dbReference>
<feature type="transmembrane region" description="Helical" evidence="21">
    <location>
        <begin position="960"/>
        <end position="983"/>
    </location>
</feature>
<keyword evidence="9" id="KW-0833">Ubl conjugation pathway</keyword>
<feature type="transmembrane region" description="Helical" evidence="21">
    <location>
        <begin position="567"/>
        <end position="589"/>
    </location>
</feature>
<comment type="subunit">
    <text evidence="16">Interacts with DIO2. Interacts with SQLE.</text>
</comment>
<evidence type="ECO:0000256" key="13">
    <source>
        <dbReference type="ARBA" id="ARBA00022989"/>
    </source>
</evidence>
<keyword evidence="8" id="KW-0863">Zinc-finger</keyword>
<feature type="transmembrane region" description="Helical" evidence="21">
    <location>
        <begin position="918"/>
        <end position="940"/>
    </location>
</feature>
<dbReference type="SUPFAM" id="SSF57850">
    <property type="entry name" value="RING/U-box"/>
    <property type="match status" value="1"/>
</dbReference>
<dbReference type="PANTHER" id="PTHR13145:SF0">
    <property type="entry name" value="E3 UBIQUITIN-PROTEIN LIGASE MARCHF6"/>
    <property type="match status" value="1"/>
</dbReference>
<keyword evidence="11" id="KW-0862">Zinc</keyword>
<evidence type="ECO:0000256" key="14">
    <source>
        <dbReference type="ARBA" id="ARBA00022990"/>
    </source>
</evidence>
<proteinExistence type="predicted"/>
<dbReference type="GO" id="GO:0008270">
    <property type="term" value="F:zinc ion binding"/>
    <property type="evidence" value="ECO:0007669"/>
    <property type="project" value="UniProtKB-KW"/>
</dbReference>
<keyword evidence="24" id="KW-1185">Reference proteome</keyword>
<evidence type="ECO:0000256" key="16">
    <source>
        <dbReference type="ARBA" id="ARBA00064724"/>
    </source>
</evidence>
<dbReference type="Pfam" id="PF12906">
    <property type="entry name" value="RINGv"/>
    <property type="match status" value="1"/>
</dbReference>
<keyword evidence="14" id="KW-0007">Acetylation</keyword>
<evidence type="ECO:0000256" key="9">
    <source>
        <dbReference type="ARBA" id="ARBA00022786"/>
    </source>
</evidence>
<feature type="transmembrane region" description="Helical" evidence="21">
    <location>
        <begin position="455"/>
        <end position="481"/>
    </location>
</feature>
<evidence type="ECO:0000313" key="23">
    <source>
        <dbReference type="EMBL" id="KAK3871774.1"/>
    </source>
</evidence>
<name>A0AAE1FE90_PETCI</name>
<evidence type="ECO:0000313" key="24">
    <source>
        <dbReference type="Proteomes" id="UP001286313"/>
    </source>
</evidence>
<dbReference type="FunFam" id="3.30.40.10:FF:000096">
    <property type="entry name" value="E3 ubiquitin-protein ligase MARCH6"/>
    <property type="match status" value="1"/>
</dbReference>
<protein>
    <recommendedName>
        <fullName evidence="17">E3 ubiquitin-protein ligase MARCHF6</fullName>
        <ecNumber evidence="4">2.3.2.27</ecNumber>
    </recommendedName>
    <alternativeName>
        <fullName evidence="19">Membrane-associated RING finger protein 6</fullName>
    </alternativeName>
    <alternativeName>
        <fullName evidence="18">Membrane-associated RING-CH protein VI</fullName>
    </alternativeName>
</protein>
<evidence type="ECO:0000256" key="15">
    <source>
        <dbReference type="ARBA" id="ARBA00023136"/>
    </source>
</evidence>
<evidence type="ECO:0000256" key="1">
    <source>
        <dbReference type="ARBA" id="ARBA00000900"/>
    </source>
</evidence>
<dbReference type="CDD" id="cd16702">
    <property type="entry name" value="RING_CH-C4HC3_MARCH6"/>
    <property type="match status" value="1"/>
</dbReference>
<evidence type="ECO:0000256" key="18">
    <source>
        <dbReference type="ARBA" id="ARBA00082010"/>
    </source>
</evidence>
<dbReference type="InterPro" id="IPR011016">
    <property type="entry name" value="Znf_RING-CH"/>
</dbReference>
<dbReference type="PROSITE" id="PS51292">
    <property type="entry name" value="ZF_RING_CH"/>
    <property type="match status" value="1"/>
</dbReference>
<keyword evidence="15 21" id="KW-0472">Membrane</keyword>
<feature type="transmembrane region" description="Helical" evidence="21">
    <location>
        <begin position="875"/>
        <end position="898"/>
    </location>
</feature>
<keyword evidence="12" id="KW-0832">Ubl conjugation</keyword>
<keyword evidence="5" id="KW-0808">Transferase</keyword>
<sequence>MFVVLTTVRVKMEEDSQNQDICRVCRCEGTSDRPLFHPCICTGSIKFIHQDCLVQWLRYSRKEYCELCKHRFHFTPIYSPDMPKRLPIADILSGLARSMGTAVRYWLHYTLVAVAWLGVVPLTACRIYRCLFTGSVSSVLTLPLDMLSTDNLVSDIFHGCFVVTCTLSAFISLVWLREQILHGGGPDWLDQDIQHEHEPPGNFGLVNQGNGQGAAQAANDNALPPIERANDNFGIINQGNVPGGAQAVIENALPVLPPVEGANDNFGGIINQGGGQGRAQPANENALPPIEVANENPDMIEEPPHQEVAHIPPNQNIPEGNEGELVHEGVAGNNNLDGGAAADDVNWNPIEWDRAAEELTWERLLGLDGSLVFLEHVFWVVSLNTMFILVFAFCPYHIGHFTIVGFKLKGWVSASHFEGLLTALCGYCVVGLCLVLLHTLAAIIRLNRSKRVLGLCYVVVKVALLSVVEIGVFPLIGGWWLDICSLSLFDATLKDREVSFKAAPGTSMFIHWLVGMVYVFYFASFILLLREVLRPGVLWFLRNLNDPDFNPVQEMIHLPIVRHTRRFLASMVIFGSTVLLMLWLPIKIIHALWPAFLPYHITLSSDTPVSELSLELLLLQVILPALLEQGHTRVWLKLLVRHWCATVSHVLGLRSYLLGDVPLDAQGGGIVIGGDAGAGDGAAAGGEGGEGGGGGGQAEEQPAEGVANPVVGGGGGVGAGGAGVGAGAAAGAAAGGGGDALAGGLGAAHQALLQRDGPTGFQAYVRPRWFGVRILGLVVMMCVSLTAASIMCLTLPVLVGRQCMYLALGDTKLGKRSEDIIIYNFPVHELYTGACGLYLCLLGIRGITLLASWVVLGWSQVILRLHQWGVMGVKAVIALVVVAVVVPLMVGVLMELVIVIPLRVPLHQTPILFLWQDWALGVLYTKIMCALVMMGPNWWLKTNLEHIYLGGVRGLDLNLLVGQTALPVIACLGACLTVPYVTAHTISPLLAPPSALILVERRIYPALLVITLLSSLIIMQVVQFTRLYEHIKNDKYLVGRRLVNYDHTSTHPLPQHPESEVTPFLR</sequence>
<dbReference type="Gene3D" id="3.30.40.10">
    <property type="entry name" value="Zinc/RING finger domain, C3HC4 (zinc finger)"/>
    <property type="match status" value="1"/>
</dbReference>
<dbReference type="EC" id="2.3.2.27" evidence="4"/>
<keyword evidence="6 21" id="KW-0812">Transmembrane</keyword>
<gene>
    <name evidence="23" type="ORF">Pcinc_023101</name>
</gene>
<evidence type="ECO:0000256" key="2">
    <source>
        <dbReference type="ARBA" id="ARBA00004477"/>
    </source>
</evidence>
<feature type="compositionally biased region" description="Low complexity" evidence="20">
    <location>
        <begin position="698"/>
        <end position="707"/>
    </location>
</feature>
<evidence type="ECO:0000256" key="3">
    <source>
        <dbReference type="ARBA" id="ARBA00004906"/>
    </source>
</evidence>
<dbReference type="GO" id="GO:0036503">
    <property type="term" value="P:ERAD pathway"/>
    <property type="evidence" value="ECO:0007669"/>
    <property type="project" value="TreeGrafter"/>
</dbReference>
<comment type="subcellular location">
    <subcellularLocation>
        <location evidence="2">Endoplasmic reticulum membrane</location>
        <topology evidence="2">Multi-pass membrane protein</topology>
    </subcellularLocation>
</comment>
<keyword evidence="10" id="KW-0256">Endoplasmic reticulum</keyword>
<accession>A0AAE1FE90</accession>
<keyword evidence="13 21" id="KW-1133">Transmembrane helix</keyword>
<evidence type="ECO:0000256" key="19">
    <source>
        <dbReference type="ARBA" id="ARBA00083917"/>
    </source>
</evidence>